<dbReference type="RefSeq" id="WP_083010589.1">
    <property type="nucleotide sequence ID" value="NZ_CP060015.1"/>
</dbReference>
<name>A0ABX3SUP3_MYCMA</name>
<dbReference type="Proteomes" id="UP000243140">
    <property type="component" value="Unassembled WGS sequence"/>
</dbReference>
<reference evidence="1 2" key="1">
    <citation type="submission" date="2017-02" db="EMBL/GenBank/DDBJ databases">
        <title>The new phylogeny of genus Mycobacterium.</title>
        <authorList>
            <person name="Tortoli E."/>
            <person name="Trovato A."/>
            <person name="Cirillo D.M."/>
        </authorList>
    </citation>
    <scope>NUCLEOTIDE SEQUENCE [LARGE SCALE GENOMIC DNA]</scope>
    <source>
        <strain evidence="1 2">IP1130001</strain>
    </source>
</reference>
<dbReference type="EMBL" id="MVHV01000009">
    <property type="protein sequence ID" value="ORA82861.1"/>
    <property type="molecule type" value="Genomic_DNA"/>
</dbReference>
<organism evidence="1 2">
    <name type="scientific">Mycobacterium malmoense</name>
    <dbReference type="NCBI Taxonomy" id="1780"/>
    <lineage>
        <taxon>Bacteria</taxon>
        <taxon>Bacillati</taxon>
        <taxon>Actinomycetota</taxon>
        <taxon>Actinomycetes</taxon>
        <taxon>Mycobacteriales</taxon>
        <taxon>Mycobacteriaceae</taxon>
        <taxon>Mycobacterium</taxon>
    </lineage>
</organism>
<gene>
    <name evidence="1" type="ORF">BST29_11495</name>
</gene>
<protein>
    <recommendedName>
        <fullName evidence="3">DUF2742 domain-containing protein</fullName>
    </recommendedName>
</protein>
<sequence>MEVFRRWPSSTTAADLYQATSAAWPDYREDVFARLAPMPRDTVVFALAHLKDIPLAWNLAHNLGLDDDRTWSDLAKAYEKFDPLAALPVHTELVENELAEAGAQHYRNAARRLKKMRKLEVRAARIITAPTPQAAAVHSHDSTAEIDTT</sequence>
<accession>A0ABX3SUP3</accession>
<keyword evidence="2" id="KW-1185">Reference proteome</keyword>
<comment type="caution">
    <text evidence="1">The sequence shown here is derived from an EMBL/GenBank/DDBJ whole genome shotgun (WGS) entry which is preliminary data.</text>
</comment>
<proteinExistence type="predicted"/>
<evidence type="ECO:0008006" key="3">
    <source>
        <dbReference type="Google" id="ProtNLM"/>
    </source>
</evidence>
<evidence type="ECO:0000313" key="1">
    <source>
        <dbReference type="EMBL" id="ORA82861.1"/>
    </source>
</evidence>
<evidence type="ECO:0000313" key="2">
    <source>
        <dbReference type="Proteomes" id="UP000243140"/>
    </source>
</evidence>